<sequence>MPYNLLDEGWIPCVQLDGSTTYVGLLDTLYRAHELRGIQGEAPVVTAALYRLLLAFAHRALGGPRHTREWGELWTSPTLAEKWIDKRIQQYRADFDSRFLLDGQQHPFLQSPGLAYREFGSAAKLVFHRATGNNVTLFDHLTAADEFHLHPATAARWLVTTHAFDAGGLKSPDVNGAKSSVRGLCNYFGTAVVIGKNLKETLLLNLPVYAPDQGLPLGTREQDRPAWEADTAPEPRADQEGRPPLGWTDLLTWPSRRVLLQHAHPDGAPAVTGAVITPGTRPRGRSSGHEGTSVQEDLHHVEMMAAFRAPVRSASGRSASKSTGARRLLPVQLERVRGIWRHAHEFLLPVGEPVGQPRLRPRTIDHVAQMIDQKELSSSHRFTLRVYGQQLDDQGGAVEAWHEEALPMPVALLRTTGSDWPLETLLGLAVGLADDVGEELANLERSYRRVQKGDLSEEAARMQRWYWPVLDRPFQRVLGELGDLVAQGEPEQTTTRRALRRHFKGWGCTVQASARQAVDIWQWKHPRTTSRQLLALADLGNVFGARLQELGTAYSVRVKQICW</sequence>
<feature type="region of interest" description="Disordered" evidence="1">
    <location>
        <begin position="269"/>
        <end position="294"/>
    </location>
</feature>
<feature type="compositionally biased region" description="Basic and acidic residues" evidence="1">
    <location>
        <begin position="220"/>
        <end position="241"/>
    </location>
</feature>
<keyword evidence="3" id="KW-1185">Reference proteome</keyword>
<evidence type="ECO:0000313" key="3">
    <source>
        <dbReference type="Proteomes" id="UP001250214"/>
    </source>
</evidence>
<reference evidence="3" key="1">
    <citation type="submission" date="2023-07" db="EMBL/GenBank/DDBJ databases">
        <title>Novel species in the genus Lipingzhangella isolated from Sambhar Salt Lake.</title>
        <authorList>
            <person name="Jiya N."/>
            <person name="Kajale S."/>
            <person name="Sharma A."/>
        </authorList>
    </citation>
    <scope>NUCLEOTIDE SEQUENCE [LARGE SCALE GENOMIC DNA]</scope>
    <source>
        <strain evidence="3">LS1_29</strain>
    </source>
</reference>
<dbReference type="RefSeq" id="WP_310912032.1">
    <property type="nucleotide sequence ID" value="NZ_JAVLVT010000003.1"/>
</dbReference>
<dbReference type="Proteomes" id="UP001250214">
    <property type="component" value="Unassembled WGS sequence"/>
</dbReference>
<dbReference type="InterPro" id="IPR013381">
    <property type="entry name" value="CRISPR-assoc_prot_Cse1"/>
</dbReference>
<protein>
    <submittedName>
        <fullName evidence="2">Type I-E CRISPR-associated protein Cse1/CasA</fullName>
    </submittedName>
</protein>
<accession>A0ABU2H7D8</accession>
<dbReference type="Gene3D" id="1.10.132.100">
    <property type="match status" value="1"/>
</dbReference>
<proteinExistence type="predicted"/>
<feature type="region of interest" description="Disordered" evidence="1">
    <location>
        <begin position="214"/>
        <end position="245"/>
    </location>
</feature>
<evidence type="ECO:0000256" key="1">
    <source>
        <dbReference type="SAM" id="MobiDB-lite"/>
    </source>
</evidence>
<evidence type="ECO:0000313" key="2">
    <source>
        <dbReference type="EMBL" id="MDS1270529.1"/>
    </source>
</evidence>
<gene>
    <name evidence="2" type="primary">casA</name>
    <name evidence="2" type="ORF">RIF23_09495</name>
</gene>
<dbReference type="Pfam" id="PF09481">
    <property type="entry name" value="CRISPR_Cse1"/>
    <property type="match status" value="1"/>
</dbReference>
<comment type="caution">
    <text evidence="2">The sequence shown here is derived from an EMBL/GenBank/DDBJ whole genome shotgun (WGS) entry which is preliminary data.</text>
</comment>
<organism evidence="2 3">
    <name type="scientific">Lipingzhangella rawalii</name>
    <dbReference type="NCBI Taxonomy" id="2055835"/>
    <lineage>
        <taxon>Bacteria</taxon>
        <taxon>Bacillati</taxon>
        <taxon>Actinomycetota</taxon>
        <taxon>Actinomycetes</taxon>
        <taxon>Streptosporangiales</taxon>
        <taxon>Nocardiopsidaceae</taxon>
        <taxon>Lipingzhangella</taxon>
    </lineage>
</organism>
<dbReference type="EMBL" id="JAVLVT010000003">
    <property type="protein sequence ID" value="MDS1270529.1"/>
    <property type="molecule type" value="Genomic_DNA"/>
</dbReference>
<dbReference type="NCBIfam" id="TIGR02547">
    <property type="entry name" value="casA_cse1"/>
    <property type="match status" value="1"/>
</dbReference>
<name>A0ABU2H7D8_9ACTN</name>